<keyword evidence="1" id="KW-1133">Transmembrane helix</keyword>
<dbReference type="AlphaFoldDB" id="A0A5B8XCU0"/>
<accession>A0A5B8XCU0</accession>
<dbReference type="Proteomes" id="UP000321934">
    <property type="component" value="Chromosome"/>
</dbReference>
<organism evidence="2 3">
    <name type="scientific">Candidatus Deianiraea vastatrix</name>
    <dbReference type="NCBI Taxonomy" id="2163644"/>
    <lineage>
        <taxon>Bacteria</taxon>
        <taxon>Pseudomonadati</taxon>
        <taxon>Pseudomonadota</taxon>
        <taxon>Alphaproteobacteria</taxon>
        <taxon>Rickettsiales</taxon>
        <taxon>Candidatus Deianiraeaceae</taxon>
        <taxon>Candidatus Deianiraea</taxon>
    </lineage>
</organism>
<keyword evidence="1" id="KW-0472">Membrane</keyword>
<evidence type="ECO:0000313" key="2">
    <source>
        <dbReference type="EMBL" id="QED23123.1"/>
    </source>
</evidence>
<proteinExistence type="predicted"/>
<name>A0A5B8XCU0_9RICK</name>
<keyword evidence="3" id="KW-1185">Reference proteome</keyword>
<evidence type="ECO:0000313" key="3">
    <source>
        <dbReference type="Proteomes" id="UP000321934"/>
    </source>
</evidence>
<sequence>MLSNFFNSKKYFNKKSYLNIIFIIVFFNLYLLYHTYVNQNIDTYNKALQEYYGMLEVYEKNNEIIQESGKLLEVIISPSMEKKSDAIDEFIKKNYNYKKNTENVIIIN</sequence>
<keyword evidence="1" id="KW-0812">Transmembrane</keyword>
<evidence type="ECO:0000256" key="1">
    <source>
        <dbReference type="SAM" id="Phobius"/>
    </source>
</evidence>
<protein>
    <recommendedName>
        <fullName evidence="4">Cell division protein FtsL</fullName>
    </recommendedName>
</protein>
<reference evidence="2 3" key="1">
    <citation type="journal article" date="2019" name="ISME J.">
        <title>Deianiraea, an extracellular bacterium associated with the ciliate Paramecium, suggests an alternative scenario for the evolution of Rickettsiales.</title>
        <authorList>
            <person name="Castelli M."/>
            <person name="Sabaneyeva E."/>
            <person name="Lanzoni O."/>
            <person name="Lebedeva N."/>
            <person name="Floriano A.M."/>
            <person name="Gaiarsa S."/>
            <person name="Benken K."/>
            <person name="Modeo L."/>
            <person name="Bandi C."/>
            <person name="Potekhin A."/>
            <person name="Sassera D."/>
            <person name="Petroni G."/>
        </authorList>
    </citation>
    <scope>NUCLEOTIDE SEQUENCE [LARGE SCALE GENOMIC DNA]</scope>
    <source>
        <strain evidence="2">CyL4-1</strain>
    </source>
</reference>
<gene>
    <name evidence="2" type="ORF">Deia_00316</name>
</gene>
<dbReference type="RefSeq" id="WP_146820415.1">
    <property type="nucleotide sequence ID" value="NZ_CP029077.1"/>
</dbReference>
<evidence type="ECO:0008006" key="4">
    <source>
        <dbReference type="Google" id="ProtNLM"/>
    </source>
</evidence>
<feature type="transmembrane region" description="Helical" evidence="1">
    <location>
        <begin position="16"/>
        <end position="33"/>
    </location>
</feature>
<dbReference type="EMBL" id="CP029077">
    <property type="protein sequence ID" value="QED23123.1"/>
    <property type="molecule type" value="Genomic_DNA"/>
</dbReference>